<evidence type="ECO:0000256" key="5">
    <source>
        <dbReference type="PROSITE-ProRule" id="PRU00552"/>
    </source>
</evidence>
<sequence length="283" mass="31216">MAGTAVAETRASTATVERVRGSRRAEQIQKYLAKRGVRKQSGISRPKLLAVVVHDFRAFKPIGYRRGTFASMQGAGGDWFWASAQGPGPVRIPEGCLRFVVSFLAEKQLLVRAKMLQTRSTRFGNKRNEQQTELEVFGPPKTRSTSGIDFDKYDAIPVQVSGENSTDVKPIVRFSEAKLVDSLFDNLRRCGYDRPTPVQKYSIPIVLSGRDLMACAQTGSGKTCAFMVPCLESLLRSGPPQQSRPRLCVELWAVELLCFGHLASGLRHFRRSPSGSCGAWSSS</sequence>
<keyword evidence="2" id="KW-0378">Hydrolase</keyword>
<gene>
    <name evidence="7" type="primary">PL10A</name>
    <name evidence="7" type="ORF">SNAT2548_LOCUS24401</name>
</gene>
<dbReference type="InterPro" id="IPR014014">
    <property type="entry name" value="RNA_helicase_DEAD_Q_motif"/>
</dbReference>
<dbReference type="GO" id="GO:0003676">
    <property type="term" value="F:nucleic acid binding"/>
    <property type="evidence" value="ECO:0007669"/>
    <property type="project" value="InterPro"/>
</dbReference>
<reference evidence="7" key="1">
    <citation type="submission" date="2021-02" db="EMBL/GenBank/DDBJ databases">
        <authorList>
            <person name="Dougan E. K."/>
            <person name="Rhodes N."/>
            <person name="Thang M."/>
            <person name="Chan C."/>
        </authorList>
    </citation>
    <scope>NUCLEOTIDE SEQUENCE</scope>
</reference>
<protein>
    <submittedName>
        <fullName evidence="7">PL10A protein</fullName>
    </submittedName>
</protein>
<comment type="caution">
    <text evidence="7">The sequence shown here is derived from an EMBL/GenBank/DDBJ whole genome shotgun (WGS) entry which is preliminary data.</text>
</comment>
<feature type="domain" description="DEAD-box RNA helicase Q" evidence="6">
    <location>
        <begin position="172"/>
        <end position="200"/>
    </location>
</feature>
<feature type="short sequence motif" description="Q motif" evidence="5">
    <location>
        <begin position="172"/>
        <end position="200"/>
    </location>
</feature>
<evidence type="ECO:0000256" key="1">
    <source>
        <dbReference type="ARBA" id="ARBA00022741"/>
    </source>
</evidence>
<evidence type="ECO:0000313" key="7">
    <source>
        <dbReference type="EMBL" id="CAE7447420.1"/>
    </source>
</evidence>
<dbReference type="PANTHER" id="PTHR47959">
    <property type="entry name" value="ATP-DEPENDENT RNA HELICASE RHLE-RELATED"/>
    <property type="match status" value="1"/>
</dbReference>
<evidence type="ECO:0000313" key="8">
    <source>
        <dbReference type="Proteomes" id="UP000604046"/>
    </source>
</evidence>
<dbReference type="InterPro" id="IPR050079">
    <property type="entry name" value="DEAD_box_RNA_helicase"/>
</dbReference>
<dbReference type="GO" id="GO:0003724">
    <property type="term" value="F:RNA helicase activity"/>
    <property type="evidence" value="ECO:0007669"/>
    <property type="project" value="InterPro"/>
</dbReference>
<dbReference type="GO" id="GO:0016787">
    <property type="term" value="F:hydrolase activity"/>
    <property type="evidence" value="ECO:0007669"/>
    <property type="project" value="UniProtKB-KW"/>
</dbReference>
<evidence type="ECO:0000259" key="6">
    <source>
        <dbReference type="PROSITE" id="PS51195"/>
    </source>
</evidence>
<keyword evidence="4" id="KW-0067">ATP-binding</keyword>
<evidence type="ECO:0000256" key="3">
    <source>
        <dbReference type="ARBA" id="ARBA00022806"/>
    </source>
</evidence>
<name>A0A812RR58_9DINO</name>
<dbReference type="PROSITE" id="PS51195">
    <property type="entry name" value="Q_MOTIF"/>
    <property type="match status" value="1"/>
</dbReference>
<evidence type="ECO:0000256" key="4">
    <source>
        <dbReference type="ARBA" id="ARBA00022840"/>
    </source>
</evidence>
<dbReference type="PANTHER" id="PTHR47959:SF13">
    <property type="entry name" value="ATP-DEPENDENT RNA HELICASE RHLE"/>
    <property type="match status" value="1"/>
</dbReference>
<dbReference type="InterPro" id="IPR027417">
    <property type="entry name" value="P-loop_NTPase"/>
</dbReference>
<keyword evidence="3" id="KW-0347">Helicase</keyword>
<keyword evidence="8" id="KW-1185">Reference proteome</keyword>
<dbReference type="OrthoDB" id="196131at2759"/>
<dbReference type="InterPro" id="IPR011545">
    <property type="entry name" value="DEAD/DEAH_box_helicase_dom"/>
</dbReference>
<dbReference type="Pfam" id="PF00270">
    <property type="entry name" value="DEAD"/>
    <property type="match status" value="1"/>
</dbReference>
<dbReference type="EMBL" id="CAJNDS010002357">
    <property type="protein sequence ID" value="CAE7447420.1"/>
    <property type="molecule type" value="Genomic_DNA"/>
</dbReference>
<keyword evidence="1" id="KW-0547">Nucleotide-binding</keyword>
<proteinExistence type="predicted"/>
<dbReference type="GO" id="GO:0005829">
    <property type="term" value="C:cytosol"/>
    <property type="evidence" value="ECO:0007669"/>
    <property type="project" value="TreeGrafter"/>
</dbReference>
<evidence type="ECO:0000256" key="2">
    <source>
        <dbReference type="ARBA" id="ARBA00022801"/>
    </source>
</evidence>
<dbReference type="SUPFAM" id="SSF52540">
    <property type="entry name" value="P-loop containing nucleoside triphosphate hydrolases"/>
    <property type="match status" value="1"/>
</dbReference>
<organism evidence="7 8">
    <name type="scientific">Symbiodinium natans</name>
    <dbReference type="NCBI Taxonomy" id="878477"/>
    <lineage>
        <taxon>Eukaryota</taxon>
        <taxon>Sar</taxon>
        <taxon>Alveolata</taxon>
        <taxon>Dinophyceae</taxon>
        <taxon>Suessiales</taxon>
        <taxon>Symbiodiniaceae</taxon>
        <taxon>Symbiodinium</taxon>
    </lineage>
</organism>
<dbReference type="AlphaFoldDB" id="A0A812RR58"/>
<accession>A0A812RR58</accession>
<dbReference type="GO" id="GO:0005524">
    <property type="term" value="F:ATP binding"/>
    <property type="evidence" value="ECO:0007669"/>
    <property type="project" value="UniProtKB-KW"/>
</dbReference>
<dbReference type="Proteomes" id="UP000604046">
    <property type="component" value="Unassembled WGS sequence"/>
</dbReference>
<dbReference type="Gene3D" id="3.40.50.300">
    <property type="entry name" value="P-loop containing nucleotide triphosphate hydrolases"/>
    <property type="match status" value="1"/>
</dbReference>